<protein>
    <submittedName>
        <fullName evidence="2">DUF3667 domain-containing protein</fullName>
    </submittedName>
</protein>
<organism evidence="2 3">
    <name type="scientific">Hymenobacter aranciens</name>
    <dbReference type="NCBI Taxonomy" id="3063996"/>
    <lineage>
        <taxon>Bacteria</taxon>
        <taxon>Pseudomonadati</taxon>
        <taxon>Bacteroidota</taxon>
        <taxon>Cytophagia</taxon>
        <taxon>Cytophagales</taxon>
        <taxon>Hymenobacteraceae</taxon>
        <taxon>Hymenobacter</taxon>
    </lineage>
</organism>
<keyword evidence="1" id="KW-1133">Transmembrane helix</keyword>
<accession>A0ABT9BDM5</accession>
<gene>
    <name evidence="2" type="ORF">Q5H93_16590</name>
</gene>
<dbReference type="Proteomes" id="UP001176429">
    <property type="component" value="Unassembled WGS sequence"/>
</dbReference>
<dbReference type="Pfam" id="PF12412">
    <property type="entry name" value="DUF3667"/>
    <property type="match status" value="1"/>
</dbReference>
<evidence type="ECO:0000256" key="1">
    <source>
        <dbReference type="SAM" id="Phobius"/>
    </source>
</evidence>
<sequence>MAHHAAHKQPACANCHYQFEPARPDEFCPRCGQQNHAIDLRVGHVVEEFLEGVFHFDGKVFSTARLLLFKPGELTRRFLAGHRVPYVPPIRLYVFISFVFFLLLGWVAGHSTDEGTAHARPVRRGFVYNMNTDSLTARPAKQPFFSINIGGDSLDSGAGYRVPLSNDSVLRARDLARLPDHASSRQVDSLIRSKGATPTYFSRLRVSRYLRWRNASPDETAHVAIRTASILLFLLMPLAALLLQATYRRQRRYYLGHLIFTIHLHCVLFVLLMLGLLTDELGLTSVSTWLPLLILPYFVLALRRVYEQGWGKTLLKATLLALAYLLLLVLGTLLGTVLGVVIF</sequence>
<dbReference type="InterPro" id="IPR022134">
    <property type="entry name" value="DUF3667"/>
</dbReference>
<keyword evidence="1" id="KW-0812">Transmembrane</keyword>
<name>A0ABT9BDM5_9BACT</name>
<feature type="transmembrane region" description="Helical" evidence="1">
    <location>
        <begin position="92"/>
        <end position="109"/>
    </location>
</feature>
<evidence type="ECO:0000313" key="2">
    <source>
        <dbReference type="EMBL" id="MDO7876364.1"/>
    </source>
</evidence>
<keyword evidence="3" id="KW-1185">Reference proteome</keyword>
<dbReference type="RefSeq" id="WP_305007723.1">
    <property type="nucleotide sequence ID" value="NZ_JAUQSY010000011.1"/>
</dbReference>
<feature type="transmembrane region" description="Helical" evidence="1">
    <location>
        <begin position="289"/>
        <end position="306"/>
    </location>
</feature>
<proteinExistence type="predicted"/>
<keyword evidence="1" id="KW-0472">Membrane</keyword>
<feature type="transmembrane region" description="Helical" evidence="1">
    <location>
        <begin position="223"/>
        <end position="243"/>
    </location>
</feature>
<dbReference type="EMBL" id="JAUQSY010000011">
    <property type="protein sequence ID" value="MDO7876364.1"/>
    <property type="molecule type" value="Genomic_DNA"/>
</dbReference>
<feature type="transmembrane region" description="Helical" evidence="1">
    <location>
        <begin position="255"/>
        <end position="277"/>
    </location>
</feature>
<comment type="caution">
    <text evidence="2">The sequence shown here is derived from an EMBL/GenBank/DDBJ whole genome shotgun (WGS) entry which is preliminary data.</text>
</comment>
<reference evidence="2" key="1">
    <citation type="submission" date="2023-07" db="EMBL/GenBank/DDBJ databases">
        <authorList>
            <person name="Kim M.K."/>
        </authorList>
    </citation>
    <scope>NUCLEOTIDE SEQUENCE</scope>
    <source>
        <strain evidence="2">ASUV-10-1</strain>
    </source>
</reference>
<evidence type="ECO:0000313" key="3">
    <source>
        <dbReference type="Proteomes" id="UP001176429"/>
    </source>
</evidence>
<feature type="transmembrane region" description="Helical" evidence="1">
    <location>
        <begin position="318"/>
        <end position="342"/>
    </location>
</feature>